<comment type="caution">
    <text evidence="2">The sequence shown here is derived from an EMBL/GenBank/DDBJ whole genome shotgun (WGS) entry which is preliminary data.</text>
</comment>
<evidence type="ECO:0000313" key="2">
    <source>
        <dbReference type="EMBL" id="KAF5702346.1"/>
    </source>
</evidence>
<gene>
    <name evidence="2" type="ORF">FMUND_13515</name>
</gene>
<dbReference type="Proteomes" id="UP000544331">
    <property type="component" value="Unassembled WGS sequence"/>
</dbReference>
<accession>A0A8H5XZ97</accession>
<evidence type="ECO:0000313" key="3">
    <source>
        <dbReference type="Proteomes" id="UP000544331"/>
    </source>
</evidence>
<name>A0A8H5XZ97_9HYPO</name>
<dbReference type="OrthoDB" id="5007261at2759"/>
<sequence>MKDGRDGCQPVRFYTTTASNRVVLRHLLAQSHTTVAETSATSHAAATLTKEFIFGALDRNSWSSEPPQMRMTEKDKKGATENNPPSIEDLGKIFDDMVQERLGRRDPISRRWQRKTWAPPIWATKSNHLDMQMLPLELTPASKDRQRGPFNT</sequence>
<protein>
    <submittedName>
        <fullName evidence="2">Uncharacterized protein</fullName>
    </submittedName>
</protein>
<organism evidence="2 3">
    <name type="scientific">Fusarium mundagurra</name>
    <dbReference type="NCBI Taxonomy" id="1567541"/>
    <lineage>
        <taxon>Eukaryota</taxon>
        <taxon>Fungi</taxon>
        <taxon>Dikarya</taxon>
        <taxon>Ascomycota</taxon>
        <taxon>Pezizomycotina</taxon>
        <taxon>Sordariomycetes</taxon>
        <taxon>Hypocreomycetidae</taxon>
        <taxon>Hypocreales</taxon>
        <taxon>Nectriaceae</taxon>
        <taxon>Fusarium</taxon>
        <taxon>Fusarium fujikuroi species complex</taxon>
    </lineage>
</organism>
<dbReference type="EMBL" id="JAAOAN010000625">
    <property type="protein sequence ID" value="KAF5702346.1"/>
    <property type="molecule type" value="Genomic_DNA"/>
</dbReference>
<proteinExistence type="predicted"/>
<feature type="region of interest" description="Disordered" evidence="1">
    <location>
        <begin position="59"/>
        <end position="91"/>
    </location>
</feature>
<keyword evidence="3" id="KW-1185">Reference proteome</keyword>
<reference evidence="2 3" key="1">
    <citation type="submission" date="2020-05" db="EMBL/GenBank/DDBJ databases">
        <title>Identification and distribution of gene clusters putatively required for synthesis of sphingolipid metabolism inhibitors in phylogenetically diverse species of the filamentous fungus Fusarium.</title>
        <authorList>
            <person name="Kim H.-S."/>
            <person name="Busman M."/>
            <person name="Brown D.W."/>
            <person name="Divon H."/>
            <person name="Uhlig S."/>
            <person name="Proctor R.H."/>
        </authorList>
    </citation>
    <scope>NUCLEOTIDE SEQUENCE [LARGE SCALE GENOMIC DNA]</scope>
    <source>
        <strain evidence="2 3">NRRL 66235</strain>
    </source>
</reference>
<dbReference type="AlphaFoldDB" id="A0A8H5XZ97"/>
<evidence type="ECO:0000256" key="1">
    <source>
        <dbReference type="SAM" id="MobiDB-lite"/>
    </source>
</evidence>